<dbReference type="AlphaFoldDB" id="A0AAD7U4I9"/>
<gene>
    <name evidence="2" type="ORF">ONZ51_g1012</name>
</gene>
<proteinExistence type="predicted"/>
<accession>A0AAD7U4I9</accession>
<feature type="region of interest" description="Disordered" evidence="1">
    <location>
        <begin position="74"/>
        <end position="148"/>
    </location>
</feature>
<name>A0AAD7U4I9_9APHY</name>
<feature type="region of interest" description="Disordered" evidence="1">
    <location>
        <begin position="299"/>
        <end position="340"/>
    </location>
</feature>
<feature type="compositionally biased region" description="Polar residues" evidence="1">
    <location>
        <begin position="307"/>
        <end position="321"/>
    </location>
</feature>
<evidence type="ECO:0000313" key="2">
    <source>
        <dbReference type="EMBL" id="KAJ8496572.1"/>
    </source>
</evidence>
<dbReference type="Proteomes" id="UP001215151">
    <property type="component" value="Unassembled WGS sequence"/>
</dbReference>
<evidence type="ECO:0000256" key="1">
    <source>
        <dbReference type="SAM" id="MobiDB-lite"/>
    </source>
</evidence>
<sequence>MIMSTTNLRTLAGLGYTYDSDSAESGHSSSGDSYDSLFSQISEALVPSDHDSDIEEIPAEVEEDRWQVAYYPEPEPEARVNELEPFPDVPDVSDLMPWPTSLEPTPEARATNTQAVDQPQPGHTPLTPAIDRGYEADADSPRARRRQNRREAYKAFRRQRVYYLGQQAHPAYTPSHTQNATTSNTSTHNATEGLGLGLPVFDNANSIAEEDEFVGVDLEQDISEHTHTYASDSDSDSDVERGHDYDSFDSDEDHYYDESHLGEYDYDPEDTRVHYLVQHFQPIVEELPSLEELQARMAATNEEEIDSSGSEATSPTPQDDSYTIEVESPSPIPSEDEEPYVESAPLYTIPTGVGLGLMFDYPFPPPPPHPTPYDGFDTIDLSDDAPPHAHTRSARLPGPPPPLRGGVSVANHARVPNPLRGIPEVRRPAAP</sequence>
<reference evidence="2" key="1">
    <citation type="submission" date="2022-11" db="EMBL/GenBank/DDBJ databases">
        <title>Genome Sequence of Cubamyces cubensis.</title>
        <authorList>
            <person name="Buettner E."/>
        </authorList>
    </citation>
    <scope>NUCLEOTIDE SEQUENCE</scope>
    <source>
        <strain evidence="2">MPL-01</strain>
    </source>
</reference>
<feature type="region of interest" description="Disordered" evidence="1">
    <location>
        <begin position="363"/>
        <end position="431"/>
    </location>
</feature>
<evidence type="ECO:0000313" key="3">
    <source>
        <dbReference type="Proteomes" id="UP001215151"/>
    </source>
</evidence>
<comment type="caution">
    <text evidence="2">The sequence shown here is derived from an EMBL/GenBank/DDBJ whole genome shotgun (WGS) entry which is preliminary data.</text>
</comment>
<organism evidence="2 3">
    <name type="scientific">Trametes cubensis</name>
    <dbReference type="NCBI Taxonomy" id="1111947"/>
    <lineage>
        <taxon>Eukaryota</taxon>
        <taxon>Fungi</taxon>
        <taxon>Dikarya</taxon>
        <taxon>Basidiomycota</taxon>
        <taxon>Agaricomycotina</taxon>
        <taxon>Agaricomycetes</taxon>
        <taxon>Polyporales</taxon>
        <taxon>Polyporaceae</taxon>
        <taxon>Trametes</taxon>
    </lineage>
</organism>
<feature type="compositionally biased region" description="Basic and acidic residues" evidence="1">
    <location>
        <begin position="132"/>
        <end position="142"/>
    </location>
</feature>
<feature type="region of interest" description="Disordered" evidence="1">
    <location>
        <begin position="227"/>
        <end position="255"/>
    </location>
</feature>
<keyword evidence="3" id="KW-1185">Reference proteome</keyword>
<dbReference type="EMBL" id="JAPEVG010000013">
    <property type="protein sequence ID" value="KAJ8496572.1"/>
    <property type="molecule type" value="Genomic_DNA"/>
</dbReference>
<protein>
    <submittedName>
        <fullName evidence="2">Uncharacterized protein</fullName>
    </submittedName>
</protein>